<dbReference type="Pfam" id="PF04360">
    <property type="entry name" value="Serglycin"/>
    <property type="match status" value="1"/>
</dbReference>
<protein>
    <recommendedName>
        <fullName evidence="5">Serglycin</fullName>
    </recommendedName>
</protein>
<gene>
    <name evidence="3" type="ORF">Q7C36_007630</name>
</gene>
<keyword evidence="4" id="KW-1185">Reference proteome</keyword>
<dbReference type="AlphaFoldDB" id="A0AA88N6L1"/>
<feature type="signal peptide" evidence="2">
    <location>
        <begin position="1"/>
        <end position="25"/>
    </location>
</feature>
<reference evidence="3" key="1">
    <citation type="submission" date="2023-08" db="EMBL/GenBank/DDBJ databases">
        <title>Pelteobagrus vachellii genome.</title>
        <authorList>
            <person name="Liu H."/>
        </authorList>
    </citation>
    <scope>NUCLEOTIDE SEQUENCE</scope>
    <source>
        <strain evidence="3">PRFRI_2022a</strain>
        <tissue evidence="3">Muscle</tissue>
    </source>
</reference>
<name>A0AA88N6L1_TACVA</name>
<feature type="chain" id="PRO_5041679761" description="Serglycin" evidence="2">
    <location>
        <begin position="26"/>
        <end position="142"/>
    </location>
</feature>
<dbReference type="EMBL" id="JAVHJS010000007">
    <property type="protein sequence ID" value="KAK2852429.1"/>
    <property type="molecule type" value="Genomic_DNA"/>
</dbReference>
<evidence type="ECO:0000313" key="4">
    <source>
        <dbReference type="Proteomes" id="UP001187315"/>
    </source>
</evidence>
<feature type="compositionally biased region" description="Acidic residues" evidence="1">
    <location>
        <begin position="75"/>
        <end position="86"/>
    </location>
</feature>
<feature type="region of interest" description="Disordered" evidence="1">
    <location>
        <begin position="73"/>
        <end position="122"/>
    </location>
</feature>
<sequence length="142" mass="16039">MRFYHSFTLSSLILIYLLSYNVLEASTKGRYKFLKCKPDSKNANCMEMKGPVIDLHGKAPKISSRFLNGLYPDYTSEDSTETEESGDGSGDLNLPDLSRKQRDSGAEEQIQNELEGSGNYISPLFMKPRLSAKDLREDNMIE</sequence>
<accession>A0AA88N6L1</accession>
<comment type="caution">
    <text evidence="3">The sequence shown here is derived from an EMBL/GenBank/DDBJ whole genome shotgun (WGS) entry which is preliminary data.</text>
</comment>
<dbReference type="Proteomes" id="UP001187315">
    <property type="component" value="Unassembled WGS sequence"/>
</dbReference>
<evidence type="ECO:0000313" key="3">
    <source>
        <dbReference type="EMBL" id="KAK2852429.1"/>
    </source>
</evidence>
<evidence type="ECO:0000256" key="2">
    <source>
        <dbReference type="SAM" id="SignalP"/>
    </source>
</evidence>
<organism evidence="3 4">
    <name type="scientific">Tachysurus vachellii</name>
    <name type="common">Darkbarbel catfish</name>
    <name type="synonym">Pelteobagrus vachellii</name>
    <dbReference type="NCBI Taxonomy" id="175792"/>
    <lineage>
        <taxon>Eukaryota</taxon>
        <taxon>Metazoa</taxon>
        <taxon>Chordata</taxon>
        <taxon>Craniata</taxon>
        <taxon>Vertebrata</taxon>
        <taxon>Euteleostomi</taxon>
        <taxon>Actinopterygii</taxon>
        <taxon>Neopterygii</taxon>
        <taxon>Teleostei</taxon>
        <taxon>Ostariophysi</taxon>
        <taxon>Siluriformes</taxon>
        <taxon>Bagridae</taxon>
        <taxon>Tachysurus</taxon>
    </lineage>
</organism>
<evidence type="ECO:0008006" key="5">
    <source>
        <dbReference type="Google" id="ProtNLM"/>
    </source>
</evidence>
<proteinExistence type="predicted"/>
<keyword evidence="2" id="KW-0732">Signal</keyword>
<evidence type="ECO:0000256" key="1">
    <source>
        <dbReference type="SAM" id="MobiDB-lite"/>
    </source>
</evidence>
<dbReference type="InterPro" id="IPR007455">
    <property type="entry name" value="Serglycin"/>
</dbReference>